<organism evidence="5 6">
    <name type="scientific">Paracidovorax anthurii</name>
    <dbReference type="NCBI Taxonomy" id="78229"/>
    <lineage>
        <taxon>Bacteria</taxon>
        <taxon>Pseudomonadati</taxon>
        <taxon>Pseudomonadota</taxon>
        <taxon>Betaproteobacteria</taxon>
        <taxon>Burkholderiales</taxon>
        <taxon>Comamonadaceae</taxon>
        <taxon>Paracidovorax</taxon>
    </lineage>
</organism>
<sequence>MPAAVPSVPPRSPRTAPSPPRARRGAGALAALLCALALAAPAGPSAAAPGRPAPKAPPADAPLQIWHCWAAPGEQGRSAVLARHLARHGLRWNAEDAPVCGSGGALATYTKRLQQRKPRPVALVATGETAPALAARGVLLPLDAIAREQDWDTLVPPAVREWAQYQGHWIAAPLAIHATNMLRIDPSLLARLGATPPQTWEELLALLRRAKAAGIAPLDAGSEAADASLWFDAVAAATGGAEFYRRFFLEHDPLAYDDAVVRRIFQRMAQLRPYLQRDTAGRAAPGRALLRLQGGWFQGEWHPRGPRPGRGDLCARFPGTQGMVLFVGEQIGFVRGANVAPAARQAFMRMAMDPSLQQEMAAAAGTAPARTGPPGAEAHTEAGGEGADACGRQALHGAPGADPQPTPMAAFSVLSPRSVRQHLNEIVTQHLQGRIGDARAAARLKDLVLGTGPVGPER</sequence>
<dbReference type="Pfam" id="PF01547">
    <property type="entry name" value="SBP_bac_1"/>
    <property type="match status" value="1"/>
</dbReference>
<comment type="caution">
    <text evidence="5">The sequence shown here is derived from an EMBL/GenBank/DDBJ whole genome shotgun (WGS) entry which is preliminary data.</text>
</comment>
<dbReference type="Gene3D" id="3.40.190.10">
    <property type="entry name" value="Periplasmic binding protein-like II"/>
    <property type="match status" value="2"/>
</dbReference>
<feature type="compositionally biased region" description="Pro residues" evidence="3">
    <location>
        <begin position="7"/>
        <end position="20"/>
    </location>
</feature>
<dbReference type="EMBL" id="QLTA01000002">
    <property type="protein sequence ID" value="RAR86172.1"/>
    <property type="molecule type" value="Genomic_DNA"/>
</dbReference>
<feature type="region of interest" description="Disordered" evidence="3">
    <location>
        <begin position="1"/>
        <end position="24"/>
    </location>
</feature>
<dbReference type="AlphaFoldDB" id="A0A328ZN59"/>
<dbReference type="InterPro" id="IPR050490">
    <property type="entry name" value="Bact_solute-bd_prot1"/>
</dbReference>
<evidence type="ECO:0000256" key="1">
    <source>
        <dbReference type="ARBA" id="ARBA00004418"/>
    </source>
</evidence>
<dbReference type="PANTHER" id="PTHR43649">
    <property type="entry name" value="ARABINOSE-BINDING PROTEIN-RELATED"/>
    <property type="match status" value="1"/>
</dbReference>
<evidence type="ECO:0000313" key="6">
    <source>
        <dbReference type="Proteomes" id="UP000248856"/>
    </source>
</evidence>
<evidence type="ECO:0000256" key="4">
    <source>
        <dbReference type="SAM" id="SignalP"/>
    </source>
</evidence>
<feature type="chain" id="PRO_5016337610" evidence="4">
    <location>
        <begin position="40"/>
        <end position="458"/>
    </location>
</feature>
<comment type="subcellular location">
    <subcellularLocation>
        <location evidence="1">Periplasm</location>
    </subcellularLocation>
</comment>
<accession>A0A328ZN59</accession>
<feature type="compositionally biased region" description="Low complexity" evidence="3">
    <location>
        <begin position="364"/>
        <end position="377"/>
    </location>
</feature>
<feature type="region of interest" description="Disordered" evidence="3">
    <location>
        <begin position="364"/>
        <end position="406"/>
    </location>
</feature>
<comment type="similarity">
    <text evidence="2">Belongs to the bacterial solute-binding protein 1 family.</text>
</comment>
<evidence type="ECO:0000256" key="2">
    <source>
        <dbReference type="ARBA" id="ARBA00008520"/>
    </source>
</evidence>
<keyword evidence="6" id="KW-1185">Reference proteome</keyword>
<evidence type="ECO:0000256" key="3">
    <source>
        <dbReference type="SAM" id="MobiDB-lite"/>
    </source>
</evidence>
<proteinExistence type="inferred from homology"/>
<evidence type="ECO:0000313" key="5">
    <source>
        <dbReference type="EMBL" id="RAR86172.1"/>
    </source>
</evidence>
<dbReference type="OrthoDB" id="5580590at2"/>
<feature type="signal peptide" evidence="4">
    <location>
        <begin position="1"/>
        <end position="39"/>
    </location>
</feature>
<dbReference type="Proteomes" id="UP000248856">
    <property type="component" value="Unassembled WGS sequence"/>
</dbReference>
<reference evidence="5 6" key="1">
    <citation type="submission" date="2018-06" db="EMBL/GenBank/DDBJ databases">
        <title>Genomic Encyclopedia of Archaeal and Bacterial Type Strains, Phase II (KMG-II): from individual species to whole genera.</title>
        <authorList>
            <person name="Goeker M."/>
        </authorList>
    </citation>
    <scope>NUCLEOTIDE SEQUENCE [LARGE SCALE GENOMIC DNA]</scope>
    <source>
        <strain evidence="5 6">CFPB 3232</strain>
    </source>
</reference>
<name>A0A328ZN59_9BURK</name>
<protein>
    <submittedName>
        <fullName evidence="5">Carbohydrate ABC transporter substrate-binding protein (CUT1 family)</fullName>
    </submittedName>
</protein>
<dbReference type="GO" id="GO:0042597">
    <property type="term" value="C:periplasmic space"/>
    <property type="evidence" value="ECO:0007669"/>
    <property type="project" value="UniProtKB-SubCell"/>
</dbReference>
<gene>
    <name evidence="5" type="ORF">AX018_1002133</name>
</gene>
<dbReference type="SUPFAM" id="SSF53850">
    <property type="entry name" value="Periplasmic binding protein-like II"/>
    <property type="match status" value="1"/>
</dbReference>
<dbReference type="RefSeq" id="WP_111875595.1">
    <property type="nucleotide sequence ID" value="NZ_QLTA01000002.1"/>
</dbReference>
<dbReference type="InterPro" id="IPR006059">
    <property type="entry name" value="SBP"/>
</dbReference>
<keyword evidence="4" id="KW-0732">Signal</keyword>